<dbReference type="GO" id="GO:0043565">
    <property type="term" value="F:sequence-specific DNA binding"/>
    <property type="evidence" value="ECO:0007669"/>
    <property type="project" value="TreeGrafter"/>
</dbReference>
<dbReference type="InterPro" id="IPR036390">
    <property type="entry name" value="WH_DNA-bd_sf"/>
</dbReference>
<keyword evidence="4" id="KW-0804">Transcription</keyword>
<dbReference type="Proteomes" id="UP000078356">
    <property type="component" value="Unassembled WGS sequence"/>
</dbReference>
<sequence>MMRFSEIEAFRAVMLSGSTTAAAQTLHTSQPNVSRAIALLEQKTGLKLFERLPGRLVPTSDARSFFKEVQRSFAGLHHLDEAAKRIKRFSGGALTVAAVQMLALGLVPRVMQQFCQNLPEVSVSIHTGHATTVARWVEDQTCDVGLVSQVNNNYGLAYEHLYEVDAVCVMPADHRLARKDVITPQDLANEPFISLPRTEHGYSLVDTHFENAGIDRHIRLETSYSSITCSLVMQGLGLSIVNPLASLDYRHSGMVTRPFLPTVKHQGYIIYPKERANDRLISDFVTTVKDVLARELESLGCKAPA</sequence>
<dbReference type="SUPFAM" id="SSF46785">
    <property type="entry name" value="Winged helix' DNA-binding domain"/>
    <property type="match status" value="1"/>
</dbReference>
<evidence type="ECO:0000313" key="6">
    <source>
        <dbReference type="EMBL" id="OAN25032.1"/>
    </source>
</evidence>
<evidence type="ECO:0000259" key="5">
    <source>
        <dbReference type="PROSITE" id="PS50931"/>
    </source>
</evidence>
<dbReference type="Gene3D" id="3.40.190.290">
    <property type="match status" value="1"/>
</dbReference>
<feature type="domain" description="HTH lysR-type" evidence="5">
    <location>
        <begin position="2"/>
        <end position="59"/>
    </location>
</feature>
<dbReference type="GO" id="GO:0003700">
    <property type="term" value="F:DNA-binding transcription factor activity"/>
    <property type="evidence" value="ECO:0007669"/>
    <property type="project" value="InterPro"/>
</dbReference>
<keyword evidence="2" id="KW-0805">Transcription regulation</keyword>
<dbReference type="EMBL" id="LWCR01000052">
    <property type="protein sequence ID" value="OAN25032.1"/>
    <property type="molecule type" value="Genomic_DNA"/>
</dbReference>
<gene>
    <name evidence="6" type="ORF">A4V15_23955</name>
</gene>
<comment type="similarity">
    <text evidence="1">Belongs to the LysR transcriptional regulatory family.</text>
</comment>
<protein>
    <submittedName>
        <fullName evidence="6">LysR family transcriptional regulator</fullName>
    </submittedName>
</protein>
<comment type="caution">
    <text evidence="6">The sequence shown here is derived from an EMBL/GenBank/DDBJ whole genome shotgun (WGS) entry which is preliminary data.</text>
</comment>
<evidence type="ECO:0000256" key="4">
    <source>
        <dbReference type="ARBA" id="ARBA00023163"/>
    </source>
</evidence>
<dbReference type="Gene3D" id="1.10.10.10">
    <property type="entry name" value="Winged helix-like DNA-binding domain superfamily/Winged helix DNA-binding domain"/>
    <property type="match status" value="1"/>
</dbReference>
<reference evidence="6 7" key="1">
    <citation type="submission" date="2016-04" db="EMBL/GenBank/DDBJ databases">
        <title>Draft Genome Sequences of Staphylococcus capitis Strain H36, S. capitis Strain H65, S. cohnii Strain H62, S. hominis Strain H69, Mycobacterium iranicum Strain H39, Plantibacter sp. Strain H53, Pseudomonas oryzihabitans Strain H72, and Microbacterium sp. Strain H83, isolated from residential settings.</title>
        <authorList>
            <person name="Lymperopoulou D."/>
            <person name="Adams R.I."/>
            <person name="Lindow S."/>
            <person name="Coil D.A."/>
            <person name="Jospin G."/>
            <person name="Eisen J.A."/>
        </authorList>
    </citation>
    <scope>NUCLEOTIDE SEQUENCE [LARGE SCALE GENOMIC DNA]</scope>
    <source>
        <strain evidence="6 7">H72</strain>
    </source>
</reference>
<evidence type="ECO:0000256" key="3">
    <source>
        <dbReference type="ARBA" id="ARBA00023125"/>
    </source>
</evidence>
<dbReference type="RefSeq" id="WP_009681612.1">
    <property type="nucleotide sequence ID" value="NZ_DYYY01000072.1"/>
</dbReference>
<organism evidence="6 7">
    <name type="scientific">Pseudomonas oryzihabitans</name>
    <dbReference type="NCBI Taxonomy" id="47885"/>
    <lineage>
        <taxon>Bacteria</taxon>
        <taxon>Pseudomonadati</taxon>
        <taxon>Pseudomonadota</taxon>
        <taxon>Gammaproteobacteria</taxon>
        <taxon>Pseudomonadales</taxon>
        <taxon>Pseudomonadaceae</taxon>
        <taxon>Pseudomonas</taxon>
    </lineage>
</organism>
<dbReference type="SUPFAM" id="SSF53850">
    <property type="entry name" value="Periplasmic binding protein-like II"/>
    <property type="match status" value="1"/>
</dbReference>
<dbReference type="OrthoDB" id="8849678at2"/>
<evidence type="ECO:0000256" key="2">
    <source>
        <dbReference type="ARBA" id="ARBA00023015"/>
    </source>
</evidence>
<dbReference type="InterPro" id="IPR005119">
    <property type="entry name" value="LysR_subst-bd"/>
</dbReference>
<dbReference type="InterPro" id="IPR036388">
    <property type="entry name" value="WH-like_DNA-bd_sf"/>
</dbReference>
<dbReference type="Pfam" id="PF03466">
    <property type="entry name" value="LysR_substrate"/>
    <property type="match status" value="1"/>
</dbReference>
<evidence type="ECO:0000313" key="7">
    <source>
        <dbReference type="Proteomes" id="UP000078356"/>
    </source>
</evidence>
<proteinExistence type="inferred from homology"/>
<dbReference type="Pfam" id="PF00126">
    <property type="entry name" value="HTH_1"/>
    <property type="match status" value="1"/>
</dbReference>
<dbReference type="AlphaFoldDB" id="A0A178L876"/>
<accession>A0A178L876</accession>
<dbReference type="PRINTS" id="PR00039">
    <property type="entry name" value="HTHLYSR"/>
</dbReference>
<dbReference type="PROSITE" id="PS50931">
    <property type="entry name" value="HTH_LYSR"/>
    <property type="match status" value="1"/>
</dbReference>
<keyword evidence="3" id="KW-0238">DNA-binding</keyword>
<evidence type="ECO:0000256" key="1">
    <source>
        <dbReference type="ARBA" id="ARBA00009437"/>
    </source>
</evidence>
<dbReference type="GO" id="GO:0010628">
    <property type="term" value="P:positive regulation of gene expression"/>
    <property type="evidence" value="ECO:0007669"/>
    <property type="project" value="TreeGrafter"/>
</dbReference>
<dbReference type="InterPro" id="IPR000847">
    <property type="entry name" value="LysR_HTH_N"/>
</dbReference>
<dbReference type="PANTHER" id="PTHR30427">
    <property type="entry name" value="TRANSCRIPTIONAL ACTIVATOR PROTEIN LYSR"/>
    <property type="match status" value="1"/>
</dbReference>
<dbReference type="PANTHER" id="PTHR30427:SF1">
    <property type="entry name" value="TRANSCRIPTIONAL ACTIVATOR PROTEIN LYSR"/>
    <property type="match status" value="1"/>
</dbReference>
<name>A0A178L876_9PSED</name>